<keyword evidence="2" id="KW-1185">Reference proteome</keyword>
<dbReference type="Proteomes" id="UP000283634">
    <property type="component" value="Unassembled WGS sequence"/>
</dbReference>
<accession>A0A3R7KKE1</accession>
<dbReference type="RefSeq" id="XP_029233569.1">
    <property type="nucleotide sequence ID" value="XM_029386578.1"/>
</dbReference>
<sequence>MRATVYAPRRCSCPAWLTKRGATETVNSPRAAARPAVLPRTPKLLSMSLDPPLLLNAAVHKQCAAALRIIPLLRPGSHKAAGVPLCELRAFALLYCASKLL</sequence>
<name>A0A3R7KKE1_TRYRA</name>
<proteinExistence type="predicted"/>
<evidence type="ECO:0000313" key="1">
    <source>
        <dbReference type="EMBL" id="RNE96188.1"/>
    </source>
</evidence>
<reference evidence="1 2" key="1">
    <citation type="journal article" date="2018" name="BMC Genomics">
        <title>Genomic comparison of Trypanosoma conorhini and Trypanosoma rangeli to Trypanosoma cruzi strains of high and low virulence.</title>
        <authorList>
            <person name="Bradwell K.R."/>
            <person name="Koparde V.N."/>
            <person name="Matveyev A.V."/>
            <person name="Serrano M.G."/>
            <person name="Alves J.M."/>
            <person name="Parikh H."/>
            <person name="Huang B."/>
            <person name="Lee V."/>
            <person name="Espinosa-Alvarez O."/>
            <person name="Ortiz P.A."/>
            <person name="Costa-Martins A.G."/>
            <person name="Teixeira M.M."/>
            <person name="Buck G.A."/>
        </authorList>
    </citation>
    <scope>NUCLEOTIDE SEQUENCE [LARGE SCALE GENOMIC DNA]</scope>
    <source>
        <strain evidence="1 2">AM80</strain>
    </source>
</reference>
<evidence type="ECO:0000313" key="2">
    <source>
        <dbReference type="Proteomes" id="UP000283634"/>
    </source>
</evidence>
<comment type="caution">
    <text evidence="1">The sequence shown here is derived from an EMBL/GenBank/DDBJ whole genome shotgun (WGS) entry which is preliminary data.</text>
</comment>
<gene>
    <name evidence="1" type="ORF">TraAM80_09923</name>
</gene>
<dbReference type="EMBL" id="MKGL01000731">
    <property type="protein sequence ID" value="RNE96188.1"/>
    <property type="molecule type" value="Genomic_DNA"/>
</dbReference>
<dbReference type="GeneID" id="40333856"/>
<organism evidence="1 2">
    <name type="scientific">Trypanosoma rangeli</name>
    <dbReference type="NCBI Taxonomy" id="5698"/>
    <lineage>
        <taxon>Eukaryota</taxon>
        <taxon>Discoba</taxon>
        <taxon>Euglenozoa</taxon>
        <taxon>Kinetoplastea</taxon>
        <taxon>Metakinetoplastina</taxon>
        <taxon>Trypanosomatida</taxon>
        <taxon>Trypanosomatidae</taxon>
        <taxon>Trypanosoma</taxon>
        <taxon>Herpetosoma</taxon>
    </lineage>
</organism>
<protein>
    <submittedName>
        <fullName evidence="1">Uncharacterized protein</fullName>
    </submittedName>
</protein>
<dbReference type="AlphaFoldDB" id="A0A3R7KKE1"/>